<dbReference type="AlphaFoldDB" id="A0A8H7Z3N2"/>
<reference evidence="2 3" key="1">
    <citation type="submission" date="2021-01" db="EMBL/GenBank/DDBJ databases">
        <title>Chromosome-level genome assembly of a human fungal pathogen reveals clustering of transcriptionally co-regulated genes.</title>
        <authorList>
            <person name="Voorhies M."/>
            <person name="Cohen S."/>
            <person name="Shea T.P."/>
            <person name="Petrus S."/>
            <person name="Munoz J.F."/>
            <person name="Poplawski S."/>
            <person name="Goldman W.E."/>
            <person name="Michael T."/>
            <person name="Cuomo C.A."/>
            <person name="Sil A."/>
            <person name="Beyhan S."/>
        </authorList>
    </citation>
    <scope>NUCLEOTIDE SEQUENCE [LARGE SCALE GENOMIC DNA]</scope>
    <source>
        <strain evidence="2 3">G184AR</strain>
    </source>
</reference>
<dbReference type="Proteomes" id="UP000670092">
    <property type="component" value="Unassembled WGS sequence"/>
</dbReference>
<keyword evidence="1" id="KW-0812">Transmembrane</keyword>
<gene>
    <name evidence="2" type="ORF">I7I52_01207</name>
</gene>
<organism evidence="2 3">
    <name type="scientific">Ajellomyces capsulatus</name>
    <name type="common">Darling's disease fungus</name>
    <name type="synonym">Histoplasma capsulatum</name>
    <dbReference type="NCBI Taxonomy" id="5037"/>
    <lineage>
        <taxon>Eukaryota</taxon>
        <taxon>Fungi</taxon>
        <taxon>Dikarya</taxon>
        <taxon>Ascomycota</taxon>
        <taxon>Pezizomycotina</taxon>
        <taxon>Eurotiomycetes</taxon>
        <taxon>Eurotiomycetidae</taxon>
        <taxon>Onygenales</taxon>
        <taxon>Ajellomycetaceae</taxon>
        <taxon>Histoplasma</taxon>
    </lineage>
</organism>
<protein>
    <submittedName>
        <fullName evidence="2">Uncharacterized protein</fullName>
    </submittedName>
</protein>
<feature type="transmembrane region" description="Helical" evidence="1">
    <location>
        <begin position="20"/>
        <end position="47"/>
    </location>
</feature>
<evidence type="ECO:0000313" key="2">
    <source>
        <dbReference type="EMBL" id="KAG5303262.1"/>
    </source>
</evidence>
<name>A0A8H7Z3N2_AJECA</name>
<keyword evidence="1" id="KW-0472">Membrane</keyword>
<dbReference type="EMBL" id="JAEVHI010000001">
    <property type="protein sequence ID" value="KAG5303262.1"/>
    <property type="molecule type" value="Genomic_DNA"/>
</dbReference>
<proteinExistence type="predicted"/>
<comment type="caution">
    <text evidence="2">The sequence shown here is derived from an EMBL/GenBank/DDBJ whole genome shotgun (WGS) entry which is preliminary data.</text>
</comment>
<dbReference type="VEuPathDB" id="FungiDB:I7I52_01207"/>
<accession>A0A8H7Z3N2</accession>
<evidence type="ECO:0000313" key="3">
    <source>
        <dbReference type="Proteomes" id="UP000670092"/>
    </source>
</evidence>
<evidence type="ECO:0000256" key="1">
    <source>
        <dbReference type="SAM" id="Phobius"/>
    </source>
</evidence>
<sequence length="77" mass="9031">MDVAQSFITFFPSWNLQLFIYISLLICYHFPICHIVTIISCIVFNVLNYYSQNIFIIFSKDCERNCGNSNKQTPLLI</sequence>
<keyword evidence="1" id="KW-1133">Transmembrane helix</keyword>